<dbReference type="PATRIC" id="fig|194439.7.peg.333"/>
<gene>
    <name evidence="1" type="ordered locus">CT0344</name>
</gene>
<dbReference type="Proteomes" id="UP000001007">
    <property type="component" value="Chromosome"/>
</dbReference>
<evidence type="ECO:0000313" key="1">
    <source>
        <dbReference type="EMBL" id="AAM71590.1"/>
    </source>
</evidence>
<dbReference type="BRENDA" id="2.4.1.46">
    <property type="organism ID" value="1345"/>
</dbReference>
<accession>Q8KFI2</accession>
<protein>
    <recommendedName>
        <fullName evidence="3">Glycosyltransferase</fullName>
    </recommendedName>
</protein>
<dbReference type="SUPFAM" id="SSF53756">
    <property type="entry name" value="UDP-Glycosyltransferase/glycogen phosphorylase"/>
    <property type="match status" value="1"/>
</dbReference>
<organism evidence="1 2">
    <name type="scientific">Chlorobaculum tepidum (strain ATCC 49652 / DSM 12025 / NBRC 103806 / TLS)</name>
    <name type="common">Chlorobium tepidum</name>
    <dbReference type="NCBI Taxonomy" id="194439"/>
    <lineage>
        <taxon>Bacteria</taxon>
        <taxon>Pseudomonadati</taxon>
        <taxon>Chlorobiota</taxon>
        <taxon>Chlorobiia</taxon>
        <taxon>Chlorobiales</taxon>
        <taxon>Chlorobiaceae</taxon>
        <taxon>Chlorobaculum</taxon>
    </lineage>
</organism>
<dbReference type="Pfam" id="PF13528">
    <property type="entry name" value="Glyco_trans_1_3"/>
    <property type="match status" value="2"/>
</dbReference>
<name>Q8KFI2_CHLTE</name>
<reference evidence="1 2" key="1">
    <citation type="journal article" date="2002" name="Proc. Natl. Acad. Sci. U.S.A.">
        <title>The complete genome sequence of Chlorobium tepidum TLS, a photosynthetic, anaerobic, green-sulfur bacterium.</title>
        <authorList>
            <person name="Eisen J.A."/>
            <person name="Nelson K.E."/>
            <person name="Paulsen I.T."/>
            <person name="Heidelberg J.F."/>
            <person name="Wu M."/>
            <person name="Dodson R.J."/>
            <person name="Deboy R."/>
            <person name="Gwinn M.L."/>
            <person name="Nelson W.C."/>
            <person name="Haft D.H."/>
            <person name="Hickey E.K."/>
            <person name="Peterson J.D."/>
            <person name="Durkin A.S."/>
            <person name="Kolonay J.L."/>
            <person name="Yang F."/>
            <person name="Holt I."/>
            <person name="Umayam L.A."/>
            <person name="Mason T."/>
            <person name="Brenner M."/>
            <person name="Shea T.P."/>
            <person name="Parksey D."/>
            <person name="Nierman W.C."/>
            <person name="Feldblyum T.V."/>
            <person name="Hansen C.L."/>
            <person name="Craven M.B."/>
            <person name="Radune D."/>
            <person name="Vamathevan J."/>
            <person name="Khouri H."/>
            <person name="White O."/>
            <person name="Gruber T.M."/>
            <person name="Ketchum K.A."/>
            <person name="Venter J.C."/>
            <person name="Tettelin H."/>
            <person name="Bryant D.A."/>
            <person name="Fraser C.M."/>
        </authorList>
    </citation>
    <scope>NUCLEOTIDE SEQUENCE [LARGE SCALE GENOMIC DNA]</scope>
    <source>
        <strain evidence="2">ATCC 49652 / DSM 12025 / NBRC 103806 / TLS</strain>
    </source>
</reference>
<dbReference type="eggNOG" id="COG0707">
    <property type="taxonomic scope" value="Bacteria"/>
</dbReference>
<dbReference type="OrthoDB" id="9793805at2"/>
<dbReference type="EMBL" id="AE006470">
    <property type="protein sequence ID" value="AAM71590.1"/>
    <property type="molecule type" value="Genomic_DNA"/>
</dbReference>
<dbReference type="KEGG" id="cte:CT0344"/>
<evidence type="ECO:0008006" key="3">
    <source>
        <dbReference type="Google" id="ProtNLM"/>
    </source>
</evidence>
<dbReference type="STRING" id="194439.CT0344"/>
<keyword evidence="2" id="KW-1185">Reference proteome</keyword>
<dbReference type="AlphaFoldDB" id="Q8KFI2"/>
<dbReference type="HOGENOM" id="CLU_048991_0_0_10"/>
<proteinExistence type="predicted"/>
<evidence type="ECO:0000313" key="2">
    <source>
        <dbReference type="Proteomes" id="UP000001007"/>
    </source>
</evidence>
<sequence length="428" mass="49118">MTKAQHPGATPVDLSFTRYVHSVNAFSPLFSCRRSICDATVLRRCCFLLYFRNNCNFKLLASSPVAFDWQREGIKQTQCMKILFGVQGTGNGHISRSRELVRKLKEDGHEVQVIISGRKEEELREIEVFAPYKVLKGFTLVTRRGKMSYMETMFQLDFVSLWTDVLSLDTSCVDLVITDFEPVTSMAARFKGIVSVGFGHQYAFPFHIPIARGNLFEKYTLLNFAPARYNAGLHWDHFNQPIFPPVIPQTLYDAVRPEEDPQKILVYLPFEEVEDIDAFLRPFDAYRFFIYGKVKEDRDDGHLCFRGYSREGFLRDLMECSGVVCNAGFELPGEALHLGKKMLLRPLDGQIEQESNALAMVQLGYGMSMHTLDGEVLKEWFAMPPGKPLNYSRTVDYIAEWIASGRWNDLRVFTDAAWKDHCREESKS</sequence>
<dbReference type="EnsemblBacteria" id="AAM71590">
    <property type="protein sequence ID" value="AAM71590"/>
    <property type="gene ID" value="CT0344"/>
</dbReference>